<dbReference type="InterPro" id="IPR012337">
    <property type="entry name" value="RNaseH-like_sf"/>
</dbReference>
<name>X0VZZ8_9ZZZZ</name>
<dbReference type="EMBL" id="BARS01030104">
    <property type="protein sequence ID" value="GAG17958.1"/>
    <property type="molecule type" value="Genomic_DNA"/>
</dbReference>
<proteinExistence type="predicted"/>
<dbReference type="InterPro" id="IPR036397">
    <property type="entry name" value="RNaseH_sf"/>
</dbReference>
<dbReference type="AlphaFoldDB" id="X0VZZ8"/>
<evidence type="ECO:0008006" key="2">
    <source>
        <dbReference type="Google" id="ProtNLM"/>
    </source>
</evidence>
<accession>X0VZZ8</accession>
<feature type="non-terminal residue" evidence="1">
    <location>
        <position position="227"/>
    </location>
</feature>
<protein>
    <recommendedName>
        <fullName evidence="2">3'-5' exonuclease domain-containing protein</fullName>
    </recommendedName>
</protein>
<evidence type="ECO:0000313" key="1">
    <source>
        <dbReference type="EMBL" id="GAG17958.1"/>
    </source>
</evidence>
<dbReference type="Gene3D" id="3.30.420.10">
    <property type="entry name" value="Ribonuclease H-like superfamily/Ribonuclease H"/>
    <property type="match status" value="1"/>
</dbReference>
<gene>
    <name evidence="1" type="ORF">S01H1_46985</name>
</gene>
<organism evidence="1">
    <name type="scientific">marine sediment metagenome</name>
    <dbReference type="NCBI Taxonomy" id="412755"/>
    <lineage>
        <taxon>unclassified sequences</taxon>
        <taxon>metagenomes</taxon>
        <taxon>ecological metagenomes</taxon>
    </lineage>
</organism>
<sequence>MTKRAHVLEPTTSNKRPNRVIFFDTETLPDPPVDNVTRHHLKVGVAKFCLRNDAGILVVEKELIFKTPGEFWSWVDERCKKKSTTYLVAHNLTFDLAVVNAFTEFPRHGWDLGSFYSKGMVSIFRWKDGERRLFGLDNSNFFAGKLDNWGKLLNYPKLEIDFETCTDEELLIYCDRDVEIMVKLWNVWLEFLDVNRCGSFKPTVSSTAFNTWRHRFMPDRVHISHRR</sequence>
<comment type="caution">
    <text evidence="1">The sequence shown here is derived from an EMBL/GenBank/DDBJ whole genome shotgun (WGS) entry which is preliminary data.</text>
</comment>
<dbReference type="GO" id="GO:0003676">
    <property type="term" value="F:nucleic acid binding"/>
    <property type="evidence" value="ECO:0007669"/>
    <property type="project" value="InterPro"/>
</dbReference>
<reference evidence="1" key="1">
    <citation type="journal article" date="2014" name="Front. Microbiol.">
        <title>High frequency of phylogenetically diverse reductive dehalogenase-homologous genes in deep subseafloor sedimentary metagenomes.</title>
        <authorList>
            <person name="Kawai M."/>
            <person name="Futagami T."/>
            <person name="Toyoda A."/>
            <person name="Takaki Y."/>
            <person name="Nishi S."/>
            <person name="Hori S."/>
            <person name="Arai W."/>
            <person name="Tsubouchi T."/>
            <person name="Morono Y."/>
            <person name="Uchiyama I."/>
            <person name="Ito T."/>
            <person name="Fujiyama A."/>
            <person name="Inagaki F."/>
            <person name="Takami H."/>
        </authorList>
    </citation>
    <scope>NUCLEOTIDE SEQUENCE</scope>
    <source>
        <strain evidence="1">Expedition CK06-06</strain>
    </source>
</reference>
<dbReference type="SUPFAM" id="SSF53098">
    <property type="entry name" value="Ribonuclease H-like"/>
    <property type="match status" value="1"/>
</dbReference>